<accession>A0ABU5ND51</accession>
<reference evidence="1 2" key="1">
    <citation type="submission" date="2023-03" db="EMBL/GenBank/DDBJ databases">
        <title>Host association and intracellularity evolved multiple times independently in the Rickettsiales.</title>
        <authorList>
            <person name="Castelli M."/>
            <person name="Nardi T."/>
            <person name="Gammuto L."/>
            <person name="Bellinzona G."/>
            <person name="Sabaneyeva E."/>
            <person name="Potekhin A."/>
            <person name="Serra V."/>
            <person name="Petroni G."/>
            <person name="Sassera D."/>
        </authorList>
    </citation>
    <scope>NUCLEOTIDE SEQUENCE [LARGE SCALE GENOMIC DNA]</scope>
    <source>
        <strain evidence="1 2">Sr 2-6</strain>
    </source>
</reference>
<proteinExistence type="predicted"/>
<dbReference type="Proteomes" id="UP001291687">
    <property type="component" value="Unassembled WGS sequence"/>
</dbReference>
<name>A0ABU5ND51_9RICK</name>
<organism evidence="1 2">
    <name type="scientific">Candidatus Megaera venefica</name>
    <dbReference type="NCBI Taxonomy" id="2055910"/>
    <lineage>
        <taxon>Bacteria</taxon>
        <taxon>Pseudomonadati</taxon>
        <taxon>Pseudomonadota</taxon>
        <taxon>Alphaproteobacteria</taxon>
        <taxon>Rickettsiales</taxon>
        <taxon>Rickettsiaceae</taxon>
        <taxon>Candidatus Megaera</taxon>
    </lineage>
</organism>
<protein>
    <submittedName>
        <fullName evidence="1">FlgN protein</fullName>
    </submittedName>
</protein>
<dbReference type="RefSeq" id="WP_322777004.1">
    <property type="nucleotide sequence ID" value="NZ_JARJFB010000081.1"/>
</dbReference>
<dbReference type="EMBL" id="JARJFB010000081">
    <property type="protein sequence ID" value="MEA0971102.1"/>
    <property type="molecule type" value="Genomic_DNA"/>
</dbReference>
<evidence type="ECO:0000313" key="2">
    <source>
        <dbReference type="Proteomes" id="UP001291687"/>
    </source>
</evidence>
<evidence type="ECO:0000313" key="1">
    <source>
        <dbReference type="EMBL" id="MEA0971102.1"/>
    </source>
</evidence>
<keyword evidence="2" id="KW-1185">Reference proteome</keyword>
<sequence>MSNNENKAMSQAAVVSNITKALKDLIAVIEKENALLKVGQVSAIDVVVEAKVDALHKFNEAQFVVEEYVRTGQKFDRDSLPMVKLKDLFGVLNELNRNNDILIRSNLEVSNKIVEIYKESRTQETLRQFGYNKDGKVSVAGKIDKVMPSIGLNDKI</sequence>
<gene>
    <name evidence="1" type="ORF">Megvenef_01074</name>
</gene>
<comment type="caution">
    <text evidence="1">The sequence shown here is derived from an EMBL/GenBank/DDBJ whole genome shotgun (WGS) entry which is preliminary data.</text>
</comment>